<proteinExistence type="predicted"/>
<comment type="caution">
    <text evidence="3">The sequence shown here is derived from an EMBL/GenBank/DDBJ whole genome shotgun (WGS) entry which is preliminary data.</text>
</comment>
<dbReference type="InterPro" id="IPR012480">
    <property type="entry name" value="Hepar_II_III_C"/>
</dbReference>
<gene>
    <name evidence="3" type="ORF">H9828_00275</name>
</gene>
<dbReference type="Pfam" id="PF07940">
    <property type="entry name" value="Hepar_II_III_C"/>
    <property type="match status" value="1"/>
</dbReference>
<feature type="domain" description="Heparinase II/III-like C-terminal" evidence="2">
    <location>
        <begin position="383"/>
        <end position="465"/>
    </location>
</feature>
<organism evidence="3 4">
    <name type="scientific">Candidatus Alistipes intestinigallinarum</name>
    <dbReference type="NCBI Taxonomy" id="2838440"/>
    <lineage>
        <taxon>Bacteria</taxon>
        <taxon>Pseudomonadati</taxon>
        <taxon>Bacteroidota</taxon>
        <taxon>Bacteroidia</taxon>
        <taxon>Bacteroidales</taxon>
        <taxon>Rikenellaceae</taxon>
        <taxon>Alistipes</taxon>
    </lineage>
</organism>
<comment type="subcellular location">
    <subcellularLocation>
        <location evidence="1">Cell envelope</location>
    </subcellularLocation>
</comment>
<accession>A0A9D2CBD9</accession>
<dbReference type="Proteomes" id="UP000886844">
    <property type="component" value="Unassembled WGS sequence"/>
</dbReference>
<evidence type="ECO:0000256" key="1">
    <source>
        <dbReference type="ARBA" id="ARBA00004196"/>
    </source>
</evidence>
<sequence>MKKLFWLSLLLAAGAWQGVCRGYLDPNRPLPAHPRLLLSRGAEEPLLGRIGQDSLWSHLHASILEESDRIAAQPPVTYRVEGNRLLATSREALRRIFFLAYSCRMTGRGEYARRAEAEMLAAAAFPDWNPGHFLDVAEMTLAMAIGYDWLQDRLPVTSREAIAEAIVEKGLKSARNERNTWFYGAANNWNQVCNAGLTYGALAVFERESALATALIDKAVETLPTAMKTYAPDGAYPEGIGYWDYGTSFNVLLLDALERCLGSDFGLSEMPGFLQTGRYAQHMITPAGNAFCYADCEPRLGFFPAPFWFYRKSPDPALVRAQRQALGRDRDKRFLENRLLPLALLWGAASGPQQQPETLDDLVWVGQGSNPVCAMRTAWNDPDALFVGFKAGSPSTNHAHMDVGSFCVEANGIRWALDLGMEPYHGVEQAGVDLWNGTQESQRWDVFRLNNFAHNTLTFNNRKQQVAGHCRIDSCGAEPERMYAVSDLTPVCPPWVKESARAVALAERSYVVVQDRITTGRRFTRMCWNMMTEADTVTELGNDSYLLKKGPERLYLRIETPVGIEVYHSPATPSNSYDSDNPGVFMFGFEVELPLDTTSRFTVFLMPDEMRDCDSWRDLL</sequence>
<dbReference type="GO" id="GO:0030313">
    <property type="term" value="C:cell envelope"/>
    <property type="evidence" value="ECO:0007669"/>
    <property type="project" value="UniProtKB-SubCell"/>
</dbReference>
<evidence type="ECO:0000259" key="2">
    <source>
        <dbReference type="Pfam" id="PF07940"/>
    </source>
</evidence>
<reference evidence="3" key="1">
    <citation type="journal article" date="2021" name="PeerJ">
        <title>Extensive microbial diversity within the chicken gut microbiome revealed by metagenomics and culture.</title>
        <authorList>
            <person name="Gilroy R."/>
            <person name="Ravi A."/>
            <person name="Getino M."/>
            <person name="Pursley I."/>
            <person name="Horton D.L."/>
            <person name="Alikhan N.F."/>
            <person name="Baker D."/>
            <person name="Gharbi K."/>
            <person name="Hall N."/>
            <person name="Watson M."/>
            <person name="Adriaenssens E.M."/>
            <person name="Foster-Nyarko E."/>
            <person name="Jarju S."/>
            <person name="Secka A."/>
            <person name="Antonio M."/>
            <person name="Oren A."/>
            <person name="Chaudhuri R.R."/>
            <person name="La Ragione R."/>
            <person name="Hildebrand F."/>
            <person name="Pallen M.J."/>
        </authorList>
    </citation>
    <scope>NUCLEOTIDE SEQUENCE</scope>
    <source>
        <strain evidence="3">5134</strain>
    </source>
</reference>
<dbReference type="AlphaFoldDB" id="A0A9D2CBD9"/>
<dbReference type="GO" id="GO:0016829">
    <property type="term" value="F:lyase activity"/>
    <property type="evidence" value="ECO:0007669"/>
    <property type="project" value="InterPro"/>
</dbReference>
<protein>
    <submittedName>
        <fullName evidence="3">Heparinase II/III-family protein</fullName>
    </submittedName>
</protein>
<dbReference type="InterPro" id="IPR008929">
    <property type="entry name" value="Chondroitin_lyas"/>
</dbReference>
<dbReference type="Gene3D" id="1.50.10.100">
    <property type="entry name" value="Chondroitin AC/alginate lyase"/>
    <property type="match status" value="1"/>
</dbReference>
<dbReference type="PANTHER" id="PTHR38045">
    <property type="entry name" value="CHROMOSOME 1, WHOLE GENOME SHOTGUN SEQUENCE"/>
    <property type="match status" value="1"/>
</dbReference>
<dbReference type="Gene3D" id="2.70.98.70">
    <property type="match status" value="1"/>
</dbReference>
<reference evidence="3" key="2">
    <citation type="submission" date="2021-04" db="EMBL/GenBank/DDBJ databases">
        <authorList>
            <person name="Gilroy R."/>
        </authorList>
    </citation>
    <scope>NUCLEOTIDE SEQUENCE</scope>
    <source>
        <strain evidence="3">5134</strain>
    </source>
</reference>
<dbReference type="EMBL" id="DXDA01000002">
    <property type="protein sequence ID" value="HIY67834.1"/>
    <property type="molecule type" value="Genomic_DNA"/>
</dbReference>
<name>A0A9D2CBD9_9BACT</name>
<dbReference type="SUPFAM" id="SSF48230">
    <property type="entry name" value="Chondroitin AC/alginate lyase"/>
    <property type="match status" value="1"/>
</dbReference>
<evidence type="ECO:0000313" key="3">
    <source>
        <dbReference type="EMBL" id="HIY67834.1"/>
    </source>
</evidence>
<dbReference type="PANTHER" id="PTHR38045:SF1">
    <property type="entry name" value="HEPARINASE II_III-LIKE PROTEIN"/>
    <property type="match status" value="1"/>
</dbReference>
<evidence type="ECO:0000313" key="4">
    <source>
        <dbReference type="Proteomes" id="UP000886844"/>
    </source>
</evidence>